<comment type="caution">
    <text evidence="2">The sequence shown here is derived from an EMBL/GenBank/DDBJ whole genome shotgun (WGS) entry which is preliminary data.</text>
</comment>
<keyword evidence="1" id="KW-0732">Signal</keyword>
<feature type="signal peptide" evidence="1">
    <location>
        <begin position="1"/>
        <end position="18"/>
    </location>
</feature>
<keyword evidence="3" id="KW-1185">Reference proteome</keyword>
<dbReference type="EMBL" id="BSOO01000004">
    <property type="protein sequence ID" value="GLR46878.1"/>
    <property type="molecule type" value="Genomic_DNA"/>
</dbReference>
<name>A0ABQ5Z7N0_9SPHN</name>
<protein>
    <recommendedName>
        <fullName evidence="4">Lipoprotein</fullName>
    </recommendedName>
</protein>
<reference evidence="3" key="1">
    <citation type="journal article" date="2019" name="Int. J. Syst. Evol. Microbiol.">
        <title>The Global Catalogue of Microorganisms (GCM) 10K type strain sequencing project: providing services to taxonomists for standard genome sequencing and annotation.</title>
        <authorList>
            <consortium name="The Broad Institute Genomics Platform"/>
            <consortium name="The Broad Institute Genome Sequencing Center for Infectious Disease"/>
            <person name="Wu L."/>
            <person name="Ma J."/>
        </authorList>
    </citation>
    <scope>NUCLEOTIDE SEQUENCE [LARGE SCALE GENOMIC DNA]</scope>
    <source>
        <strain evidence="3">NBRC 102146</strain>
    </source>
</reference>
<gene>
    <name evidence="2" type="ORF">GCM10007925_05890</name>
</gene>
<accession>A0ABQ5Z7N0</accession>
<sequence>MRRALILSLLLLAACRNAAPEGNQAGAEPAAPRPQAFLSYAGSGRDRLCIGGPNADAGVVAYGDGDSNCLVRGRIEGGALVPNGDQSCRLPVSEAGDRMTFGQLPASCAYYCGPGASLAGKTFTRMEKPEPASDLVGDPLC</sequence>
<proteinExistence type="predicted"/>
<organism evidence="2 3">
    <name type="scientific">Sphingomonas astaxanthinifaciens DSM 22298</name>
    <dbReference type="NCBI Taxonomy" id="1123267"/>
    <lineage>
        <taxon>Bacteria</taxon>
        <taxon>Pseudomonadati</taxon>
        <taxon>Pseudomonadota</taxon>
        <taxon>Alphaproteobacteria</taxon>
        <taxon>Sphingomonadales</taxon>
        <taxon>Sphingomonadaceae</taxon>
        <taxon>Sphingomonas</taxon>
    </lineage>
</organism>
<dbReference type="RefSeq" id="WP_029942154.1">
    <property type="nucleotide sequence ID" value="NZ_BSOO01000004.1"/>
</dbReference>
<dbReference type="Proteomes" id="UP001156703">
    <property type="component" value="Unassembled WGS sequence"/>
</dbReference>
<feature type="chain" id="PRO_5045518211" description="Lipoprotein" evidence="1">
    <location>
        <begin position="19"/>
        <end position="141"/>
    </location>
</feature>
<evidence type="ECO:0000313" key="3">
    <source>
        <dbReference type="Proteomes" id="UP001156703"/>
    </source>
</evidence>
<dbReference type="PROSITE" id="PS51257">
    <property type="entry name" value="PROKAR_LIPOPROTEIN"/>
    <property type="match status" value="1"/>
</dbReference>
<evidence type="ECO:0008006" key="4">
    <source>
        <dbReference type="Google" id="ProtNLM"/>
    </source>
</evidence>
<evidence type="ECO:0000313" key="2">
    <source>
        <dbReference type="EMBL" id="GLR46878.1"/>
    </source>
</evidence>
<evidence type="ECO:0000256" key="1">
    <source>
        <dbReference type="SAM" id="SignalP"/>
    </source>
</evidence>